<proteinExistence type="predicted"/>
<name>A0A212L175_9BACT</name>
<organism evidence="1">
    <name type="scientific">uncultured Desulfovibrio sp</name>
    <dbReference type="NCBI Taxonomy" id="167968"/>
    <lineage>
        <taxon>Bacteria</taxon>
        <taxon>Pseudomonadati</taxon>
        <taxon>Thermodesulfobacteriota</taxon>
        <taxon>Desulfovibrionia</taxon>
        <taxon>Desulfovibrionales</taxon>
        <taxon>Desulfovibrionaceae</taxon>
        <taxon>Desulfovibrio</taxon>
        <taxon>environmental samples</taxon>
    </lineage>
</organism>
<gene>
    <name evidence="1" type="ORF">KL86DES1_10990</name>
</gene>
<evidence type="ECO:0000313" key="1">
    <source>
        <dbReference type="EMBL" id="SCM71311.1"/>
    </source>
</evidence>
<dbReference type="AlphaFoldDB" id="A0A212L175"/>
<dbReference type="EMBL" id="FMJC01000001">
    <property type="protein sequence ID" value="SCM71311.1"/>
    <property type="molecule type" value="Genomic_DNA"/>
</dbReference>
<sequence>MGVHFGTADFIYFKRKLTAELLTKVVAQLFDFHTLATDDNTGAGSGQDKPYLAASTFDFNLGNACMIQELFHERADLAVFIDKGGVIFLAEPTGQPVLVIPKPEPERMYFLTHSLFLPFCEYNGDVARALVNLGRPALGTGHEALPGGAFVDHDFLHHHGVHINAAQLRGIRQRAFEHTVNNPSGLIGRKAQKVHCLLHSKALHVFGDKTGLARRNALEFRNSFRFHIATLLPAGLSLFVGGMPMVGTGGREFAQLVTNHVFGDEHRHELFAIMHRKGQSHHFGQDGRAARPGLDHAPIAVGHGGVDLLHQMTVNKRPFFQ</sequence>
<accession>A0A212L175</accession>
<protein>
    <submittedName>
        <fullName evidence="1">Uncharacterized protein</fullName>
    </submittedName>
</protein>
<reference evidence="1" key="1">
    <citation type="submission" date="2016-08" db="EMBL/GenBank/DDBJ databases">
        <authorList>
            <person name="Seilhamer J.J."/>
        </authorList>
    </citation>
    <scope>NUCLEOTIDE SEQUENCE</scope>
    <source>
        <strain evidence="1">86-1</strain>
    </source>
</reference>